<evidence type="ECO:0000259" key="3">
    <source>
        <dbReference type="PROSITE" id="PS50119"/>
    </source>
</evidence>
<gene>
    <name evidence="4" type="ORF">CYMTET_38380</name>
</gene>
<dbReference type="AlphaFoldDB" id="A0AAE0CDE4"/>
<dbReference type="Proteomes" id="UP001190700">
    <property type="component" value="Unassembled WGS sequence"/>
</dbReference>
<name>A0AAE0CDE4_9CHLO</name>
<reference evidence="4 5" key="1">
    <citation type="journal article" date="2015" name="Genome Biol. Evol.">
        <title>Comparative Genomics of a Bacterivorous Green Alga Reveals Evolutionary Causalities and Consequences of Phago-Mixotrophic Mode of Nutrition.</title>
        <authorList>
            <person name="Burns J.A."/>
            <person name="Paasch A."/>
            <person name="Narechania A."/>
            <person name="Kim E."/>
        </authorList>
    </citation>
    <scope>NUCLEOTIDE SEQUENCE [LARGE SCALE GENOMIC DNA]</scope>
    <source>
        <strain evidence="4 5">PLY_AMNH</strain>
    </source>
</reference>
<protein>
    <recommendedName>
        <fullName evidence="3">B box-type domain-containing protein</fullName>
    </recommendedName>
</protein>
<proteinExistence type="predicted"/>
<evidence type="ECO:0000313" key="4">
    <source>
        <dbReference type="EMBL" id="KAK3252318.1"/>
    </source>
</evidence>
<feature type="compositionally biased region" description="Polar residues" evidence="2">
    <location>
        <begin position="557"/>
        <end position="572"/>
    </location>
</feature>
<evidence type="ECO:0000256" key="2">
    <source>
        <dbReference type="SAM" id="MobiDB-lite"/>
    </source>
</evidence>
<dbReference type="InterPro" id="IPR000315">
    <property type="entry name" value="Znf_B-box"/>
</dbReference>
<feature type="domain" description="B box-type" evidence="3">
    <location>
        <begin position="81"/>
        <end position="130"/>
    </location>
</feature>
<evidence type="ECO:0000313" key="5">
    <source>
        <dbReference type="Proteomes" id="UP001190700"/>
    </source>
</evidence>
<keyword evidence="1" id="KW-0863">Zinc-finger</keyword>
<dbReference type="PROSITE" id="PS50119">
    <property type="entry name" value="ZF_BBOX"/>
    <property type="match status" value="1"/>
</dbReference>
<dbReference type="EMBL" id="LGRX02025474">
    <property type="protein sequence ID" value="KAK3252318.1"/>
    <property type="molecule type" value="Genomic_DNA"/>
</dbReference>
<feature type="region of interest" description="Disordered" evidence="2">
    <location>
        <begin position="443"/>
        <end position="505"/>
    </location>
</feature>
<organism evidence="4 5">
    <name type="scientific">Cymbomonas tetramitiformis</name>
    <dbReference type="NCBI Taxonomy" id="36881"/>
    <lineage>
        <taxon>Eukaryota</taxon>
        <taxon>Viridiplantae</taxon>
        <taxon>Chlorophyta</taxon>
        <taxon>Pyramimonadophyceae</taxon>
        <taxon>Pyramimonadales</taxon>
        <taxon>Pyramimonadaceae</taxon>
        <taxon>Cymbomonas</taxon>
    </lineage>
</organism>
<evidence type="ECO:0000256" key="1">
    <source>
        <dbReference type="PROSITE-ProRule" id="PRU00024"/>
    </source>
</evidence>
<keyword evidence="5" id="KW-1185">Reference proteome</keyword>
<feature type="region of interest" description="Disordered" evidence="2">
    <location>
        <begin position="383"/>
        <end position="430"/>
    </location>
</feature>
<sequence length="719" mass="75834">MVYPQLFCSAPETFQDGHDLKCAVQLSELPNTNTPTQLNGNSREGTLAAVSSATSVQRPLPESVSGHAVSESTTALGDESFREICCDICQLRMAAVLCRTESKVFCLECDLSKHTQEGCANHCRHKLVGVFIPVTPTLNQVTPASPAPNESSTCVKAAKAQSARCFESAAVSVDLGSASRNPKIPAIPATVQADAVASAVNSTTYMQSHQPTGEVSNSVAQRNVHCAAPEFGDRAALSMCQSRSEEPVEVPATVIEAKEQPERDTLRTAEVGALVPEEQAETDAFVSVGVSVKGAEAKDEAETFVSEGPPANVRNANHQIKTDITALPDAALEGDSCVSLKSLGNSWQPAARLAGFVVNEEKISAIPEVKEPQMYPPTIEQGPEVPQASTGKEAHDAVGKLSSHCTEEDPLLSVTDGNMPESTSHSVAEVKVSSAHLAQVVSAKLSKTRETDKLAPGASLHSATPSRPSDEPSISFPSSPPPVNEADLSSQSFDSEPVAQPKFERSTSEYSFSHLDRLSPVSHFHGVTELTSPSTKPALLATTSDPVSAEAKFNESEAPQTNPLTDLVNSEESSAEGFVPQCRECNALLNLSGPLCPGGPKMLCDQCGLQQYKETHEAFIAEDSSLHTTEMELSTASPDVTSGGVPSAEQSPVSKVKTGARKAFTRGPVPLSSSKKNKMPRNSPISSDASAGNRFVIGGMTAWGSFGDLASFNRPPVGF</sequence>
<feature type="region of interest" description="Disordered" evidence="2">
    <location>
        <begin position="634"/>
        <end position="691"/>
    </location>
</feature>
<feature type="region of interest" description="Disordered" evidence="2">
    <location>
        <begin position="553"/>
        <end position="572"/>
    </location>
</feature>
<dbReference type="GO" id="GO:0008270">
    <property type="term" value="F:zinc ion binding"/>
    <property type="evidence" value="ECO:0007669"/>
    <property type="project" value="UniProtKB-KW"/>
</dbReference>
<accession>A0AAE0CDE4</accession>
<keyword evidence="1" id="KW-0862">Zinc</keyword>
<comment type="caution">
    <text evidence="4">The sequence shown here is derived from an EMBL/GenBank/DDBJ whole genome shotgun (WGS) entry which is preliminary data.</text>
</comment>
<keyword evidence="1" id="KW-0479">Metal-binding</keyword>